<keyword evidence="4 7" id="KW-0812">Transmembrane</keyword>
<evidence type="ECO:0000259" key="8">
    <source>
        <dbReference type="PROSITE" id="PS50928"/>
    </source>
</evidence>
<evidence type="ECO:0000256" key="3">
    <source>
        <dbReference type="ARBA" id="ARBA00022475"/>
    </source>
</evidence>
<evidence type="ECO:0000256" key="1">
    <source>
        <dbReference type="ARBA" id="ARBA00004651"/>
    </source>
</evidence>
<evidence type="ECO:0000256" key="6">
    <source>
        <dbReference type="ARBA" id="ARBA00023136"/>
    </source>
</evidence>
<name>A0A6P1TL93_9FIRM</name>
<dbReference type="Pfam" id="PF00528">
    <property type="entry name" value="BPD_transp_1"/>
    <property type="match status" value="1"/>
</dbReference>
<dbReference type="GO" id="GO:0005886">
    <property type="term" value="C:plasma membrane"/>
    <property type="evidence" value="ECO:0007669"/>
    <property type="project" value="UniProtKB-SubCell"/>
</dbReference>
<evidence type="ECO:0000256" key="7">
    <source>
        <dbReference type="RuleBase" id="RU363032"/>
    </source>
</evidence>
<gene>
    <name evidence="9" type="ORF">Ana3638_09185</name>
</gene>
<feature type="transmembrane region" description="Helical" evidence="7">
    <location>
        <begin position="207"/>
        <end position="225"/>
    </location>
</feature>
<feature type="transmembrane region" description="Helical" evidence="7">
    <location>
        <begin position="164"/>
        <end position="186"/>
    </location>
</feature>
<keyword evidence="3" id="KW-1003">Cell membrane</keyword>
<feature type="transmembrane region" description="Helical" evidence="7">
    <location>
        <begin position="72"/>
        <end position="91"/>
    </location>
</feature>
<accession>A0A6P1TL93</accession>
<dbReference type="GO" id="GO:0055085">
    <property type="term" value="P:transmembrane transport"/>
    <property type="evidence" value="ECO:0007669"/>
    <property type="project" value="InterPro"/>
</dbReference>
<proteinExistence type="inferred from homology"/>
<dbReference type="PANTHER" id="PTHR30193">
    <property type="entry name" value="ABC TRANSPORTER PERMEASE PROTEIN"/>
    <property type="match status" value="1"/>
</dbReference>
<dbReference type="CDD" id="cd06261">
    <property type="entry name" value="TM_PBP2"/>
    <property type="match status" value="1"/>
</dbReference>
<evidence type="ECO:0000256" key="2">
    <source>
        <dbReference type="ARBA" id="ARBA00022448"/>
    </source>
</evidence>
<organism evidence="9 10">
    <name type="scientific">Anaerocolumna sedimenticola</name>
    <dbReference type="NCBI Taxonomy" id="2696063"/>
    <lineage>
        <taxon>Bacteria</taxon>
        <taxon>Bacillati</taxon>
        <taxon>Bacillota</taxon>
        <taxon>Clostridia</taxon>
        <taxon>Lachnospirales</taxon>
        <taxon>Lachnospiraceae</taxon>
        <taxon>Anaerocolumna</taxon>
    </lineage>
</organism>
<dbReference type="EMBL" id="CP048000">
    <property type="protein sequence ID" value="QHQ60919.1"/>
    <property type="molecule type" value="Genomic_DNA"/>
</dbReference>
<dbReference type="AlphaFoldDB" id="A0A6P1TL93"/>
<dbReference type="InterPro" id="IPR051393">
    <property type="entry name" value="ABC_transporter_permease"/>
</dbReference>
<feature type="domain" description="ABC transmembrane type-1" evidence="8">
    <location>
        <begin position="66"/>
        <end position="280"/>
    </location>
</feature>
<keyword evidence="2 7" id="KW-0813">Transport</keyword>
<dbReference type="KEGG" id="anr:Ana3638_09185"/>
<keyword evidence="5 7" id="KW-1133">Transmembrane helix</keyword>
<dbReference type="Proteomes" id="UP000464314">
    <property type="component" value="Chromosome"/>
</dbReference>
<evidence type="ECO:0000313" key="9">
    <source>
        <dbReference type="EMBL" id="QHQ60919.1"/>
    </source>
</evidence>
<evidence type="ECO:0000313" key="10">
    <source>
        <dbReference type="Proteomes" id="UP000464314"/>
    </source>
</evidence>
<evidence type="ECO:0000256" key="5">
    <source>
        <dbReference type="ARBA" id="ARBA00022989"/>
    </source>
</evidence>
<feature type="transmembrane region" description="Helical" evidence="7">
    <location>
        <begin position="260"/>
        <end position="279"/>
    </location>
</feature>
<dbReference type="PROSITE" id="PS50928">
    <property type="entry name" value="ABC_TM1"/>
    <property type="match status" value="1"/>
</dbReference>
<feature type="transmembrane region" description="Helical" evidence="7">
    <location>
        <begin position="7"/>
        <end position="28"/>
    </location>
</feature>
<dbReference type="InterPro" id="IPR035906">
    <property type="entry name" value="MetI-like_sf"/>
</dbReference>
<dbReference type="SUPFAM" id="SSF161098">
    <property type="entry name" value="MetI-like"/>
    <property type="match status" value="1"/>
</dbReference>
<comment type="similarity">
    <text evidence="7">Belongs to the binding-protein-dependent transport system permease family.</text>
</comment>
<dbReference type="Gene3D" id="1.10.3720.10">
    <property type="entry name" value="MetI-like"/>
    <property type="match status" value="1"/>
</dbReference>
<feature type="transmembrane region" description="Helical" evidence="7">
    <location>
        <begin position="103"/>
        <end position="124"/>
    </location>
</feature>
<evidence type="ECO:0000256" key="4">
    <source>
        <dbReference type="ARBA" id="ARBA00022692"/>
    </source>
</evidence>
<keyword evidence="6 7" id="KW-0472">Membrane</keyword>
<sequence>MRKKSYVPYLFILPAFIIHFCIVSLPSLSTLAMSLFDWNGIGNATFIGLDNFTEIFTEDTVVKIAIINNLKWLVIFITVPIIIGFIVSIIVSRIKKGQMFYRVVYFIPYVISAAVAGKIFTAYMNPYYGINLFLDKAGLTSLADTLWLGNPKIALYSVAFVDNWHWWGFVMVLFLGALQQVDPVLYEAARVDGANRFQELLHVSIPGIKATIAFVLIMTVMWSFLTFDYVYVMTNGGPANSTEILATWIYKNAFTKYRAGYANALCVVQSGICLIFYFIQRYISKKGGMEDEE</sequence>
<reference evidence="9 10" key="1">
    <citation type="submission" date="2020-01" db="EMBL/GenBank/DDBJ databases">
        <title>Genome analysis of Anaerocolumna sp. CBA3638.</title>
        <authorList>
            <person name="Kim J."/>
            <person name="Roh S.W."/>
        </authorList>
    </citation>
    <scope>NUCLEOTIDE SEQUENCE [LARGE SCALE GENOMIC DNA]</scope>
    <source>
        <strain evidence="9 10">CBA3638</strain>
    </source>
</reference>
<protein>
    <submittedName>
        <fullName evidence="9">ABC transporter permease subunit</fullName>
    </submittedName>
</protein>
<dbReference type="PANTHER" id="PTHR30193:SF37">
    <property type="entry name" value="INNER MEMBRANE ABC TRANSPORTER PERMEASE PROTEIN YCJO"/>
    <property type="match status" value="1"/>
</dbReference>
<comment type="subcellular location">
    <subcellularLocation>
        <location evidence="1 7">Cell membrane</location>
        <topology evidence="1 7">Multi-pass membrane protein</topology>
    </subcellularLocation>
</comment>
<keyword evidence="10" id="KW-1185">Reference proteome</keyword>
<dbReference type="InterPro" id="IPR000515">
    <property type="entry name" value="MetI-like"/>
</dbReference>
<dbReference type="RefSeq" id="WP_161837747.1">
    <property type="nucleotide sequence ID" value="NZ_CP048000.1"/>
</dbReference>